<comment type="caution">
    <text evidence="2">The sequence shown here is derived from an EMBL/GenBank/DDBJ whole genome shotgun (WGS) entry which is preliminary data.</text>
</comment>
<proteinExistence type="predicted"/>
<protein>
    <submittedName>
        <fullName evidence="2">Uncharacterized protein</fullName>
    </submittedName>
</protein>
<dbReference type="AlphaFoldDB" id="K0SC90"/>
<reference evidence="2 3" key="1">
    <citation type="journal article" date="2012" name="Genome Biol.">
        <title>Genome and low-iron response of an oceanic diatom adapted to chronic iron limitation.</title>
        <authorList>
            <person name="Lommer M."/>
            <person name="Specht M."/>
            <person name="Roy A.S."/>
            <person name="Kraemer L."/>
            <person name="Andreson R."/>
            <person name="Gutowska M.A."/>
            <person name="Wolf J."/>
            <person name="Bergner S.V."/>
            <person name="Schilhabel M.B."/>
            <person name="Klostermeier U.C."/>
            <person name="Beiko R.G."/>
            <person name="Rosenstiel P."/>
            <person name="Hippler M."/>
            <person name="Laroche J."/>
        </authorList>
    </citation>
    <scope>NUCLEOTIDE SEQUENCE [LARGE SCALE GENOMIC DNA]</scope>
    <source>
        <strain evidence="2 3">CCMP1005</strain>
    </source>
</reference>
<feature type="region of interest" description="Disordered" evidence="1">
    <location>
        <begin position="1"/>
        <end position="68"/>
    </location>
</feature>
<feature type="region of interest" description="Disordered" evidence="1">
    <location>
        <begin position="149"/>
        <end position="188"/>
    </location>
</feature>
<feature type="compositionally biased region" description="Basic and acidic residues" evidence="1">
    <location>
        <begin position="157"/>
        <end position="177"/>
    </location>
</feature>
<gene>
    <name evidence="2" type="ORF">THAOC_23829</name>
</gene>
<organism evidence="2 3">
    <name type="scientific">Thalassiosira oceanica</name>
    <name type="common">Marine diatom</name>
    <dbReference type="NCBI Taxonomy" id="159749"/>
    <lineage>
        <taxon>Eukaryota</taxon>
        <taxon>Sar</taxon>
        <taxon>Stramenopiles</taxon>
        <taxon>Ochrophyta</taxon>
        <taxon>Bacillariophyta</taxon>
        <taxon>Coscinodiscophyceae</taxon>
        <taxon>Thalassiosirophycidae</taxon>
        <taxon>Thalassiosirales</taxon>
        <taxon>Thalassiosiraceae</taxon>
        <taxon>Thalassiosira</taxon>
    </lineage>
</organism>
<evidence type="ECO:0000313" key="3">
    <source>
        <dbReference type="Proteomes" id="UP000266841"/>
    </source>
</evidence>
<keyword evidence="3" id="KW-1185">Reference proteome</keyword>
<feature type="compositionally biased region" description="Basic and acidic residues" evidence="1">
    <location>
        <begin position="56"/>
        <end position="67"/>
    </location>
</feature>
<accession>K0SC90</accession>
<feature type="non-terminal residue" evidence="2">
    <location>
        <position position="1"/>
    </location>
</feature>
<sequence>GTPWTVGGTAEGVQEEEHAVVGPGREAGEARDTLGAQEGPAVVGREVPGARGVQGRAREDERPDVGTRARVVGEGAEGVHEEGQAAAGQDRQAGEYFSLEPSCVELIGKSFFLSFLLTKTTPSVHAQSERHRLQLPPGRHAQDVRRAIRGGRGVQEGARRRERPHELHDAREVGRGDTDEEGQAQEGAGREVVSILFL</sequence>
<evidence type="ECO:0000256" key="1">
    <source>
        <dbReference type="SAM" id="MobiDB-lite"/>
    </source>
</evidence>
<dbReference type="EMBL" id="AGNL01031860">
    <property type="protein sequence ID" value="EJK56317.1"/>
    <property type="molecule type" value="Genomic_DNA"/>
</dbReference>
<name>K0SC90_THAOC</name>
<dbReference type="Proteomes" id="UP000266841">
    <property type="component" value="Unassembled WGS sequence"/>
</dbReference>
<evidence type="ECO:0000313" key="2">
    <source>
        <dbReference type="EMBL" id="EJK56317.1"/>
    </source>
</evidence>